<dbReference type="PANTHER" id="PTHR24020:SF20">
    <property type="entry name" value="PH DOMAIN-CONTAINING PROTEIN"/>
    <property type="match status" value="1"/>
</dbReference>
<dbReference type="Pfam" id="PF00092">
    <property type="entry name" value="VWA"/>
    <property type="match status" value="2"/>
</dbReference>
<evidence type="ECO:0000259" key="2">
    <source>
        <dbReference type="PROSITE" id="PS50234"/>
    </source>
</evidence>
<evidence type="ECO:0000256" key="1">
    <source>
        <dbReference type="SAM" id="SignalP"/>
    </source>
</evidence>
<dbReference type="PROSITE" id="PS50092">
    <property type="entry name" value="TSP1"/>
    <property type="match status" value="1"/>
</dbReference>
<feature type="domain" description="VWFA" evidence="2">
    <location>
        <begin position="55"/>
        <end position="250"/>
    </location>
</feature>
<feature type="signal peptide" evidence="1">
    <location>
        <begin position="1"/>
        <end position="20"/>
    </location>
</feature>
<dbReference type="InterPro" id="IPR002035">
    <property type="entry name" value="VWF_A"/>
</dbReference>
<feature type="chain" id="PRO_5047358124" description="VWFA domain-containing protein" evidence="1">
    <location>
        <begin position="21"/>
        <end position="552"/>
    </location>
</feature>
<dbReference type="InterPro" id="IPR036465">
    <property type="entry name" value="vWFA_dom_sf"/>
</dbReference>
<dbReference type="InterPro" id="IPR000884">
    <property type="entry name" value="TSP1_rpt"/>
</dbReference>
<dbReference type="Proteomes" id="UP001159427">
    <property type="component" value="Unassembled WGS sequence"/>
</dbReference>
<dbReference type="EMBL" id="CALNXI010000070">
    <property type="protein sequence ID" value="CAH3017752.1"/>
    <property type="molecule type" value="Genomic_DNA"/>
</dbReference>
<reference evidence="3 4" key="1">
    <citation type="submission" date="2022-05" db="EMBL/GenBank/DDBJ databases">
        <authorList>
            <consortium name="Genoscope - CEA"/>
            <person name="William W."/>
        </authorList>
    </citation>
    <scope>NUCLEOTIDE SEQUENCE [LARGE SCALE GENOMIC DNA]</scope>
</reference>
<name>A0ABN8LL31_9CNID</name>
<dbReference type="Gene3D" id="3.40.50.410">
    <property type="entry name" value="von Willebrand factor, type A domain"/>
    <property type="match status" value="2"/>
</dbReference>
<dbReference type="CDD" id="cd01450">
    <property type="entry name" value="vWFA_subfamily_ECM"/>
    <property type="match status" value="2"/>
</dbReference>
<organism evidence="3 4">
    <name type="scientific">Porites evermanni</name>
    <dbReference type="NCBI Taxonomy" id="104178"/>
    <lineage>
        <taxon>Eukaryota</taxon>
        <taxon>Metazoa</taxon>
        <taxon>Cnidaria</taxon>
        <taxon>Anthozoa</taxon>
        <taxon>Hexacorallia</taxon>
        <taxon>Scleractinia</taxon>
        <taxon>Fungiina</taxon>
        <taxon>Poritidae</taxon>
        <taxon>Porites</taxon>
    </lineage>
</organism>
<protein>
    <recommendedName>
        <fullName evidence="2">VWFA domain-containing protein</fullName>
    </recommendedName>
</protein>
<comment type="caution">
    <text evidence="3">The sequence shown here is derived from an EMBL/GenBank/DDBJ whole genome shotgun (WGS) entry which is preliminary data.</text>
</comment>
<evidence type="ECO:0000313" key="4">
    <source>
        <dbReference type="Proteomes" id="UP001159427"/>
    </source>
</evidence>
<dbReference type="Pfam" id="PF00090">
    <property type="entry name" value="TSP_1"/>
    <property type="match status" value="1"/>
</dbReference>
<keyword evidence="1" id="KW-0732">Signal</keyword>
<feature type="domain" description="VWFA" evidence="2">
    <location>
        <begin position="318"/>
        <end position="503"/>
    </location>
</feature>
<evidence type="ECO:0000313" key="3">
    <source>
        <dbReference type="EMBL" id="CAH3017752.1"/>
    </source>
</evidence>
<dbReference type="SMART" id="SM00209">
    <property type="entry name" value="TSP1"/>
    <property type="match status" value="1"/>
</dbReference>
<gene>
    <name evidence="3" type="ORF">PEVE_00039623</name>
</gene>
<proteinExistence type="predicted"/>
<accession>A0ABN8LL31</accession>
<dbReference type="SMART" id="SM00327">
    <property type="entry name" value="VWA"/>
    <property type="match status" value="2"/>
</dbReference>
<sequence>MKTLLILAVIILGVFSRSSGQDLNYQSKRYTVINEVKVSNVDIDHVQGNCSEKIDIAILVDTSKSMTKEQRSILAKLIYRLIDKYPVSPKGNHYAFMTFDRYARIHNKFNNQHRYNQKALKGLIEEKIRISKRLKWGTRSDLALYRAAKELFTKEGGDRADAKNILLVFTDGLQRIAKRDKEAFKNFSQSTEKLEKEDVSIIVVGILGKQWEKKEYRNKMKQMAGKKGQVLRYPDFDILTKRFNEVLDALCPVNGGYTNWTISECSVSCGGGVKILTRSCTNPPSANGGKNCNELGPANMTASCNEQECPPPCIAGLDIGIVLDKSQSINKKNLERVIEFLADLVRKFNPAPEGDHFGLITFDNVTRLVFDFSDSEYYNLDSLEKKIESEPTEKAKYVGTRTDLALIMARDQLFTEAGGDRQNSPNVMLVLTDGVPYGLPKNRNFRVFSKNILKDFEEKEVHIVVVGIGRKINTDTLKLIAGKNGPVLNVASFQKLQEEIDKIKSSVCSGMLVLEATTIRLCEMNCYPIPHLGYIPRKNTTSGPARPTLHVL</sequence>
<dbReference type="Gene3D" id="2.20.100.10">
    <property type="entry name" value="Thrombospondin type-1 (TSP1) repeat"/>
    <property type="match status" value="1"/>
</dbReference>
<dbReference type="InterPro" id="IPR036383">
    <property type="entry name" value="TSP1_rpt_sf"/>
</dbReference>
<dbReference type="SUPFAM" id="SSF53300">
    <property type="entry name" value="vWA-like"/>
    <property type="match status" value="2"/>
</dbReference>
<keyword evidence="4" id="KW-1185">Reference proteome</keyword>
<dbReference type="InterPro" id="IPR050525">
    <property type="entry name" value="ECM_Assembly_Org"/>
</dbReference>
<dbReference type="PROSITE" id="PS50234">
    <property type="entry name" value="VWFA"/>
    <property type="match status" value="2"/>
</dbReference>
<feature type="non-terminal residue" evidence="3">
    <location>
        <position position="552"/>
    </location>
</feature>
<dbReference type="PANTHER" id="PTHR24020">
    <property type="entry name" value="COLLAGEN ALPHA"/>
    <property type="match status" value="1"/>
</dbReference>
<dbReference type="SUPFAM" id="SSF82895">
    <property type="entry name" value="TSP-1 type 1 repeat"/>
    <property type="match status" value="1"/>
</dbReference>